<keyword evidence="2" id="KW-1185">Reference proteome</keyword>
<dbReference type="HOGENOM" id="CLU_1510332_0_0_1"/>
<gene>
    <name evidence="1" type="ORF">BGHDH14_bgh03315</name>
</gene>
<dbReference type="InParanoid" id="N1JRG0"/>
<evidence type="ECO:0000313" key="1">
    <source>
        <dbReference type="EMBL" id="CCU83251.1"/>
    </source>
</evidence>
<organism evidence="1 2">
    <name type="scientific">Blumeria graminis f. sp. hordei (strain DH14)</name>
    <name type="common">Barley powdery mildew</name>
    <name type="synonym">Oidium monilioides f. sp. hordei</name>
    <dbReference type="NCBI Taxonomy" id="546991"/>
    <lineage>
        <taxon>Eukaryota</taxon>
        <taxon>Fungi</taxon>
        <taxon>Dikarya</taxon>
        <taxon>Ascomycota</taxon>
        <taxon>Pezizomycotina</taxon>
        <taxon>Leotiomycetes</taxon>
        <taxon>Erysiphales</taxon>
        <taxon>Erysiphaceae</taxon>
        <taxon>Blumeria</taxon>
        <taxon>Blumeria hordei</taxon>
    </lineage>
</organism>
<accession>N1JRG0</accession>
<dbReference type="eggNOG" id="ENOG502RUIZ">
    <property type="taxonomic scope" value="Eukaryota"/>
</dbReference>
<name>N1JRG0_BLUG1</name>
<evidence type="ECO:0000313" key="2">
    <source>
        <dbReference type="Proteomes" id="UP000015441"/>
    </source>
</evidence>
<dbReference type="STRING" id="546991.N1JRG0"/>
<dbReference type="EMBL" id="CAUH01009356">
    <property type="protein sequence ID" value="CCU83251.1"/>
    <property type="molecule type" value="Genomic_DNA"/>
</dbReference>
<reference evidence="1 2" key="1">
    <citation type="journal article" date="2010" name="Science">
        <title>Genome expansion and gene loss in powdery mildew fungi reveal tradeoffs in extreme parasitism.</title>
        <authorList>
            <person name="Spanu P.D."/>
            <person name="Abbott J.C."/>
            <person name="Amselem J."/>
            <person name="Burgis T.A."/>
            <person name="Soanes D.M."/>
            <person name="Stueber K."/>
            <person name="Ver Loren van Themaat E."/>
            <person name="Brown J.K.M."/>
            <person name="Butcher S.A."/>
            <person name="Gurr S.J."/>
            <person name="Lebrun M.-H."/>
            <person name="Ridout C.J."/>
            <person name="Schulze-Lefert P."/>
            <person name="Talbot N.J."/>
            <person name="Ahmadinejad N."/>
            <person name="Ametz C."/>
            <person name="Barton G.R."/>
            <person name="Benjdia M."/>
            <person name="Bidzinski P."/>
            <person name="Bindschedler L.V."/>
            <person name="Both M."/>
            <person name="Brewer M.T."/>
            <person name="Cadle-Davidson L."/>
            <person name="Cadle-Davidson M.M."/>
            <person name="Collemare J."/>
            <person name="Cramer R."/>
            <person name="Frenkel O."/>
            <person name="Godfrey D."/>
            <person name="Harriman J."/>
            <person name="Hoede C."/>
            <person name="King B.C."/>
            <person name="Klages S."/>
            <person name="Kleemann J."/>
            <person name="Knoll D."/>
            <person name="Koti P.S."/>
            <person name="Kreplak J."/>
            <person name="Lopez-Ruiz F.J."/>
            <person name="Lu X."/>
            <person name="Maekawa T."/>
            <person name="Mahanil S."/>
            <person name="Micali C."/>
            <person name="Milgroom M.G."/>
            <person name="Montana G."/>
            <person name="Noir S."/>
            <person name="O'Connell R.J."/>
            <person name="Oberhaensli S."/>
            <person name="Parlange F."/>
            <person name="Pedersen C."/>
            <person name="Quesneville H."/>
            <person name="Reinhardt R."/>
            <person name="Rott M."/>
            <person name="Sacristan S."/>
            <person name="Schmidt S.M."/>
            <person name="Schoen M."/>
            <person name="Skamnioti P."/>
            <person name="Sommer H."/>
            <person name="Stephens A."/>
            <person name="Takahara H."/>
            <person name="Thordal-Christensen H."/>
            <person name="Vigouroux M."/>
            <person name="Wessling R."/>
            <person name="Wicker T."/>
            <person name="Panstruga R."/>
        </authorList>
    </citation>
    <scope>NUCLEOTIDE SEQUENCE [LARGE SCALE GENOMIC DNA]</scope>
    <source>
        <strain evidence="1">DH14</strain>
    </source>
</reference>
<dbReference type="Proteomes" id="UP000015441">
    <property type="component" value="Unassembled WGS sequence"/>
</dbReference>
<dbReference type="OrthoDB" id="3549410at2759"/>
<protein>
    <submittedName>
        <fullName evidence="1">Uncharacterized protein</fullName>
    </submittedName>
</protein>
<proteinExistence type="predicted"/>
<dbReference type="AlphaFoldDB" id="N1JRG0"/>
<sequence length="178" mass="20776">MLHMQIGRHVGIEGNELADRLARGAVNKKVMRSNQFTTYSFLTQRVKELIIEAWTHDWTSELFHEEEGRKSKGLGKFYRIQAQTSIPTFSTKPMNFQGHNRSTESAYFQAKTGIGNIRAYLFKIGKTKDETCNFCKNGKQTMQHLILHCQNYSKERKESFINIEPLILPIFEFEFDFN</sequence>
<comment type="caution">
    <text evidence="1">The sequence shown here is derived from an EMBL/GenBank/DDBJ whole genome shotgun (WGS) entry which is preliminary data.</text>
</comment>